<dbReference type="InterPro" id="IPR017972">
    <property type="entry name" value="Cyt_P450_CS"/>
</dbReference>
<name>A0A9N9SU39_DIABA</name>
<dbReference type="Gene3D" id="1.10.630.10">
    <property type="entry name" value="Cytochrome P450"/>
    <property type="match status" value="1"/>
</dbReference>
<evidence type="ECO:0000256" key="13">
    <source>
        <dbReference type="PIRSR" id="PIRSR602401-1"/>
    </source>
</evidence>
<keyword evidence="17" id="KW-1185">Reference proteome</keyword>
<dbReference type="GO" id="GO:0016705">
    <property type="term" value="F:oxidoreductase activity, acting on paired donors, with incorporation or reduction of molecular oxygen"/>
    <property type="evidence" value="ECO:0007669"/>
    <property type="project" value="InterPro"/>
</dbReference>
<keyword evidence="15" id="KW-1133">Transmembrane helix</keyword>
<feature type="binding site" description="axial binding residue" evidence="13">
    <location>
        <position position="458"/>
    </location>
    <ligand>
        <name>heme</name>
        <dbReference type="ChEBI" id="CHEBI:30413"/>
    </ligand>
    <ligandPart>
        <name>Fe</name>
        <dbReference type="ChEBI" id="CHEBI:18248"/>
    </ligandPart>
</feature>
<reference evidence="16" key="1">
    <citation type="submission" date="2022-01" db="EMBL/GenBank/DDBJ databases">
        <authorList>
            <person name="King R."/>
        </authorList>
    </citation>
    <scope>NUCLEOTIDE SEQUENCE</scope>
</reference>
<keyword evidence="11 14" id="KW-0503">Monooxygenase</keyword>
<dbReference type="PRINTS" id="PR00385">
    <property type="entry name" value="P450"/>
</dbReference>
<keyword evidence="12 15" id="KW-0472">Membrane</keyword>
<dbReference type="CDD" id="cd11056">
    <property type="entry name" value="CYP6-like"/>
    <property type="match status" value="1"/>
</dbReference>
<keyword evidence="6 13" id="KW-0479">Metal-binding</keyword>
<dbReference type="InterPro" id="IPR002401">
    <property type="entry name" value="Cyt_P450_E_grp-I"/>
</dbReference>
<organism evidence="16 17">
    <name type="scientific">Diabrotica balteata</name>
    <name type="common">Banded cucumber beetle</name>
    <dbReference type="NCBI Taxonomy" id="107213"/>
    <lineage>
        <taxon>Eukaryota</taxon>
        <taxon>Metazoa</taxon>
        <taxon>Ecdysozoa</taxon>
        <taxon>Arthropoda</taxon>
        <taxon>Hexapoda</taxon>
        <taxon>Insecta</taxon>
        <taxon>Pterygota</taxon>
        <taxon>Neoptera</taxon>
        <taxon>Endopterygota</taxon>
        <taxon>Coleoptera</taxon>
        <taxon>Polyphaga</taxon>
        <taxon>Cucujiformia</taxon>
        <taxon>Chrysomeloidea</taxon>
        <taxon>Chrysomelidae</taxon>
        <taxon>Galerucinae</taxon>
        <taxon>Diabroticina</taxon>
        <taxon>Diabroticites</taxon>
        <taxon>Diabrotica</taxon>
    </lineage>
</organism>
<evidence type="ECO:0000256" key="15">
    <source>
        <dbReference type="SAM" id="Phobius"/>
    </source>
</evidence>
<dbReference type="PANTHER" id="PTHR24292">
    <property type="entry name" value="CYTOCHROME P450"/>
    <property type="match status" value="1"/>
</dbReference>
<comment type="subcellular location">
    <subcellularLocation>
        <location evidence="3">Endoplasmic reticulum membrane</location>
        <topology evidence="3">Peripheral membrane protein</topology>
    </subcellularLocation>
    <subcellularLocation>
        <location evidence="2">Microsome membrane</location>
        <topology evidence="2">Peripheral membrane protein</topology>
    </subcellularLocation>
</comment>
<accession>A0A9N9SU39</accession>
<dbReference type="InterPro" id="IPR050476">
    <property type="entry name" value="Insect_CytP450_Detox"/>
</dbReference>
<comment type="cofactor">
    <cofactor evidence="1 13">
        <name>heme</name>
        <dbReference type="ChEBI" id="CHEBI:30413"/>
    </cofactor>
</comment>
<dbReference type="OrthoDB" id="2789670at2759"/>
<evidence type="ECO:0008006" key="18">
    <source>
        <dbReference type="Google" id="ProtNLM"/>
    </source>
</evidence>
<comment type="similarity">
    <text evidence="4 14">Belongs to the cytochrome P450 family.</text>
</comment>
<evidence type="ECO:0000313" key="16">
    <source>
        <dbReference type="EMBL" id="CAG9827998.1"/>
    </source>
</evidence>
<keyword evidence="5 13" id="KW-0349">Heme</keyword>
<proteinExistence type="inferred from homology"/>
<dbReference type="GO" id="GO:0020037">
    <property type="term" value="F:heme binding"/>
    <property type="evidence" value="ECO:0007669"/>
    <property type="project" value="InterPro"/>
</dbReference>
<evidence type="ECO:0000256" key="9">
    <source>
        <dbReference type="ARBA" id="ARBA00023002"/>
    </source>
</evidence>
<evidence type="ECO:0000256" key="10">
    <source>
        <dbReference type="ARBA" id="ARBA00023004"/>
    </source>
</evidence>
<evidence type="ECO:0000256" key="12">
    <source>
        <dbReference type="ARBA" id="ARBA00023136"/>
    </source>
</evidence>
<dbReference type="Proteomes" id="UP001153709">
    <property type="component" value="Chromosome 1"/>
</dbReference>
<gene>
    <name evidence="16" type="ORF">DIABBA_LOCUS1948</name>
</gene>
<keyword evidence="7" id="KW-0256">Endoplasmic reticulum</keyword>
<evidence type="ECO:0000256" key="6">
    <source>
        <dbReference type="ARBA" id="ARBA00022723"/>
    </source>
</evidence>
<evidence type="ECO:0000256" key="7">
    <source>
        <dbReference type="ARBA" id="ARBA00022824"/>
    </source>
</evidence>
<protein>
    <recommendedName>
        <fullName evidence="18">Cytochrome P450</fullName>
    </recommendedName>
</protein>
<keyword evidence="8" id="KW-0492">Microsome</keyword>
<evidence type="ECO:0000256" key="8">
    <source>
        <dbReference type="ARBA" id="ARBA00022848"/>
    </source>
</evidence>
<keyword evidence="9 14" id="KW-0560">Oxidoreductase</keyword>
<keyword evidence="10 13" id="KW-0408">Iron</keyword>
<dbReference type="FunFam" id="1.10.630.10:FF:000042">
    <property type="entry name" value="Cytochrome P450"/>
    <property type="match status" value="1"/>
</dbReference>
<evidence type="ECO:0000256" key="11">
    <source>
        <dbReference type="ARBA" id="ARBA00023033"/>
    </source>
</evidence>
<dbReference type="GO" id="GO:0005506">
    <property type="term" value="F:iron ion binding"/>
    <property type="evidence" value="ECO:0007669"/>
    <property type="project" value="InterPro"/>
</dbReference>
<keyword evidence="15" id="KW-0812">Transmembrane</keyword>
<dbReference type="PRINTS" id="PR00463">
    <property type="entry name" value="EP450I"/>
</dbReference>
<evidence type="ECO:0000256" key="3">
    <source>
        <dbReference type="ARBA" id="ARBA00004406"/>
    </source>
</evidence>
<evidence type="ECO:0000256" key="4">
    <source>
        <dbReference type="ARBA" id="ARBA00010617"/>
    </source>
</evidence>
<dbReference type="GO" id="GO:0004497">
    <property type="term" value="F:monooxygenase activity"/>
    <property type="evidence" value="ECO:0007669"/>
    <property type="project" value="UniProtKB-KW"/>
</dbReference>
<evidence type="ECO:0000256" key="5">
    <source>
        <dbReference type="ARBA" id="ARBA00022617"/>
    </source>
</evidence>
<dbReference type="Pfam" id="PF00067">
    <property type="entry name" value="p450"/>
    <property type="match status" value="1"/>
</dbReference>
<evidence type="ECO:0000313" key="17">
    <source>
        <dbReference type="Proteomes" id="UP001153709"/>
    </source>
</evidence>
<dbReference type="InterPro" id="IPR036396">
    <property type="entry name" value="Cyt_P450_sf"/>
</dbReference>
<dbReference type="AlphaFoldDB" id="A0A9N9SU39"/>
<dbReference type="PROSITE" id="PS00086">
    <property type="entry name" value="CYTOCHROME_P450"/>
    <property type="match status" value="1"/>
</dbReference>
<evidence type="ECO:0000256" key="14">
    <source>
        <dbReference type="RuleBase" id="RU000461"/>
    </source>
</evidence>
<dbReference type="SUPFAM" id="SSF48264">
    <property type="entry name" value="Cytochrome P450"/>
    <property type="match status" value="1"/>
</dbReference>
<evidence type="ECO:0000256" key="2">
    <source>
        <dbReference type="ARBA" id="ARBA00004174"/>
    </source>
</evidence>
<evidence type="ECO:0000256" key="1">
    <source>
        <dbReference type="ARBA" id="ARBA00001971"/>
    </source>
</evidence>
<dbReference type="PANTHER" id="PTHR24292:SF100">
    <property type="entry name" value="CYTOCHROME P450 6A16, ISOFORM B-RELATED"/>
    <property type="match status" value="1"/>
</dbReference>
<sequence>MYETSTLTTVLIGASVTLVTYIIWYFYDAFQYWKRRGIPEIKPAIFPFGNTLNLYLGKETFGEVFSNAYLEFKRRGKKHGGIYYMQQPIYIPVDPEIIKKIMISDAHYFPNHSMYISPKDDILSGHLFNMEDREWKTLRTKTPSIFTSAKMRKMYLIMQRMVDPYRGWLDKFCETKEAVDIKSVVSRFTTDIICACAFGIDTNTLKLENEELLYHARQFFDYQWKLSKNTVVMAFPRKLLQAIKFRIFPKSTEKYVLDMFTDIFNYRKQNDIFRNDLTDTLMRLTEKNEDEKDYTGENVIEPMDIKEFSSQMFMFLCAGFETSSTTQTFALYELAKNPDVQSKLRNEINRVLAKHDNKMTYDALMEIKYLEHCVDETLRIYPIFPILVRGCKEDYPIPGTDFTLEKGTFVMVTNLGIHRDPEYYPNPLQFDPERWTYENSLNRPFVANLPFGEGPRICVGKRFGLLQTKLGLATLIKDYEVSLSDKTTKGFKFVSSQLILRKEGDVWINLKKVKS</sequence>
<feature type="transmembrane region" description="Helical" evidence="15">
    <location>
        <begin position="6"/>
        <end position="27"/>
    </location>
</feature>
<dbReference type="EMBL" id="OU898276">
    <property type="protein sequence ID" value="CAG9827998.1"/>
    <property type="molecule type" value="Genomic_DNA"/>
</dbReference>
<dbReference type="GO" id="GO:0005789">
    <property type="term" value="C:endoplasmic reticulum membrane"/>
    <property type="evidence" value="ECO:0007669"/>
    <property type="project" value="UniProtKB-SubCell"/>
</dbReference>
<dbReference type="InterPro" id="IPR001128">
    <property type="entry name" value="Cyt_P450"/>
</dbReference>